<dbReference type="Proteomes" id="UP000323142">
    <property type="component" value="Unassembled WGS sequence"/>
</dbReference>
<evidence type="ECO:0000256" key="1">
    <source>
        <dbReference type="RuleBase" id="RU004003"/>
    </source>
</evidence>
<reference evidence="5 6" key="2">
    <citation type="submission" date="2019-09" db="EMBL/GenBank/DDBJ databases">
        <authorList>
            <person name="Jin C."/>
        </authorList>
    </citation>
    <scope>NUCLEOTIDE SEQUENCE [LARGE SCALE GENOMIC DNA]</scope>
    <source>
        <strain evidence="5 6">BN140002</strain>
    </source>
</reference>
<dbReference type="PANTHER" id="PTHR30332:SF17">
    <property type="entry name" value="TYPE IV PILIATION SYSTEM PROTEIN DR_0774-RELATED"/>
    <property type="match status" value="1"/>
</dbReference>
<dbReference type="EMBL" id="VUOA01000040">
    <property type="protein sequence ID" value="KAA2234950.1"/>
    <property type="molecule type" value="Genomic_DNA"/>
</dbReference>
<name>A0A5B2V920_9HYPH</name>
<dbReference type="InterPro" id="IPR032789">
    <property type="entry name" value="T2SS-T3SS_pil_N"/>
</dbReference>
<keyword evidence="2" id="KW-0812">Transmembrane</keyword>
<evidence type="ECO:0000313" key="5">
    <source>
        <dbReference type="EMBL" id="KAA2234950.1"/>
    </source>
</evidence>
<dbReference type="Pfam" id="PF13629">
    <property type="entry name" value="T2SS-T3SS_pil_N"/>
    <property type="match status" value="1"/>
</dbReference>
<feature type="domain" description="Pilus formation protein N-terminal" evidence="4">
    <location>
        <begin position="80"/>
        <end position="146"/>
    </location>
</feature>
<accession>A0A5B2V920</accession>
<dbReference type="GO" id="GO:0009306">
    <property type="term" value="P:protein secretion"/>
    <property type="evidence" value="ECO:0007669"/>
    <property type="project" value="InterPro"/>
</dbReference>
<feature type="domain" description="Type II/III secretion system secretin-like" evidence="3">
    <location>
        <begin position="282"/>
        <end position="443"/>
    </location>
</feature>
<dbReference type="InterPro" id="IPR050810">
    <property type="entry name" value="Bact_Secretion_Sys_Channel"/>
</dbReference>
<sequence length="502" mass="53532">MTGPLETGSTKPKRAWEYETVSKGSDRRLAGRPSRRCRLALALALMAPLVGTGLVAMGFVAKAQARTLVVELREDRTAGVRVVQGKSQNLRTSRAFVDLVVGDPDVADVMPLTDRTLYVLGRKAGTTNVSIFDAEKRLVGVIDVEVGPDAPRIAETIERESPAAEARVGTANGRAVLSGTVPDAPAAAKAVAVSRAYGEGAVNNLRVRQPQQVMLEVRFVEASRNAGRELGLSLEAQGKNVNGRSGSLLRDVLVGATGNTPFGAMIGRIIAGGIQADVLIQALEDRGLARRLAEPNLVAMSGERASFLAGGEFPVPVAGDRDKITVDYKKFGVGLTFLPTVLEDGVINLRIEPEVSQIDPTTAVRTASVAVPGIIVRRASTVVELRDGQSFAIAGLLQSYSSEQQQQLPWLGDIPIIGALFRSAAFERRETDLAIIVTPRLVRPAAPGQRLRTPFDTTVRANDAEFFLAGKQEIPVAQARGSTVLPVSGHILDLRQEGSHVR</sequence>
<dbReference type="PANTHER" id="PTHR30332">
    <property type="entry name" value="PROBABLE GENERAL SECRETION PATHWAY PROTEIN D"/>
    <property type="match status" value="1"/>
</dbReference>
<organism evidence="5 6">
    <name type="scientific">Salinarimonas soli</name>
    <dbReference type="NCBI Taxonomy" id="1638099"/>
    <lineage>
        <taxon>Bacteria</taxon>
        <taxon>Pseudomonadati</taxon>
        <taxon>Pseudomonadota</taxon>
        <taxon>Alphaproteobacteria</taxon>
        <taxon>Hyphomicrobiales</taxon>
        <taxon>Salinarimonadaceae</taxon>
        <taxon>Salinarimonas</taxon>
    </lineage>
</organism>
<dbReference type="InterPro" id="IPR001775">
    <property type="entry name" value="GspD/PilQ"/>
</dbReference>
<comment type="similarity">
    <text evidence="1">Belongs to the bacterial secretin family.</text>
</comment>
<keyword evidence="2" id="KW-0472">Membrane</keyword>
<reference evidence="5 6" key="1">
    <citation type="submission" date="2019-09" db="EMBL/GenBank/DDBJ databases">
        <title>Salinarimonas rosea gen. nov., sp. nov., a new member of the a-2 subgroup of the Proteobacteria.</title>
        <authorList>
            <person name="Liu J."/>
        </authorList>
    </citation>
    <scope>NUCLEOTIDE SEQUENCE [LARGE SCALE GENOMIC DNA]</scope>
    <source>
        <strain evidence="5 6">BN140002</strain>
    </source>
</reference>
<dbReference type="AlphaFoldDB" id="A0A5B2V920"/>
<dbReference type="OrthoDB" id="9775455at2"/>
<keyword evidence="2" id="KW-1133">Transmembrane helix</keyword>
<dbReference type="RefSeq" id="WP_149821490.1">
    <property type="nucleotide sequence ID" value="NZ_VUOA01000040.1"/>
</dbReference>
<evidence type="ECO:0000259" key="3">
    <source>
        <dbReference type="Pfam" id="PF00263"/>
    </source>
</evidence>
<keyword evidence="6" id="KW-1185">Reference proteome</keyword>
<evidence type="ECO:0000259" key="4">
    <source>
        <dbReference type="Pfam" id="PF13629"/>
    </source>
</evidence>
<dbReference type="InterPro" id="IPR004846">
    <property type="entry name" value="T2SS/T3SS_dom"/>
</dbReference>
<proteinExistence type="inferred from homology"/>
<dbReference type="PRINTS" id="PR00811">
    <property type="entry name" value="BCTERIALGSPD"/>
</dbReference>
<dbReference type="GO" id="GO:0015627">
    <property type="term" value="C:type II protein secretion system complex"/>
    <property type="evidence" value="ECO:0007669"/>
    <property type="project" value="TreeGrafter"/>
</dbReference>
<feature type="transmembrane region" description="Helical" evidence="2">
    <location>
        <begin position="37"/>
        <end position="61"/>
    </location>
</feature>
<evidence type="ECO:0000313" key="6">
    <source>
        <dbReference type="Proteomes" id="UP000323142"/>
    </source>
</evidence>
<dbReference type="Pfam" id="PF00263">
    <property type="entry name" value="Secretin"/>
    <property type="match status" value="1"/>
</dbReference>
<protein>
    <submittedName>
        <fullName evidence="5">Type II and III secretion system protein family protein</fullName>
    </submittedName>
</protein>
<comment type="caution">
    <text evidence="5">The sequence shown here is derived from an EMBL/GenBank/DDBJ whole genome shotgun (WGS) entry which is preliminary data.</text>
</comment>
<gene>
    <name evidence="5" type="ORF">F0L46_21650</name>
</gene>
<evidence type="ECO:0000256" key="2">
    <source>
        <dbReference type="SAM" id="Phobius"/>
    </source>
</evidence>